<keyword evidence="4" id="KW-1185">Reference proteome</keyword>
<reference evidence="3 5" key="2">
    <citation type="submission" date="2020-07" db="EMBL/GenBank/DDBJ databases">
        <title>Sequencing the genomes of 1000 actinobacteria strains.</title>
        <authorList>
            <person name="Klenk H.-P."/>
        </authorList>
    </citation>
    <scope>NUCLEOTIDE SEQUENCE [LARGE SCALE GENOMIC DNA]</scope>
    <source>
        <strain evidence="3 5">DSM 10309</strain>
    </source>
</reference>
<dbReference type="InterPro" id="IPR018713">
    <property type="entry name" value="MPAB/Lcp_cat_dom"/>
</dbReference>
<dbReference type="EMBL" id="JACGWW010000001">
    <property type="protein sequence ID" value="MBA8812605.1"/>
    <property type="molecule type" value="Genomic_DNA"/>
</dbReference>
<dbReference type="Pfam" id="PF09995">
    <property type="entry name" value="MPAB_Lcp_cat"/>
    <property type="match status" value="1"/>
</dbReference>
<gene>
    <name evidence="3" type="ORF">FB463_000829</name>
    <name evidence="2" type="ORF">FFA01_29240</name>
</gene>
<dbReference type="GO" id="GO:0016491">
    <property type="term" value="F:oxidoreductase activity"/>
    <property type="evidence" value="ECO:0007669"/>
    <property type="project" value="InterPro"/>
</dbReference>
<accession>A0A7W3JGZ5</accession>
<dbReference type="PANTHER" id="PTHR36151">
    <property type="entry name" value="BLR2777 PROTEIN"/>
    <property type="match status" value="1"/>
</dbReference>
<proteinExistence type="predicted"/>
<dbReference type="RefSeq" id="WP_146856937.1">
    <property type="nucleotide sequence ID" value="NZ_BAAAHR010000002.1"/>
</dbReference>
<evidence type="ECO:0000313" key="5">
    <source>
        <dbReference type="Proteomes" id="UP000522688"/>
    </source>
</evidence>
<evidence type="ECO:0000313" key="3">
    <source>
        <dbReference type="EMBL" id="MBA8812605.1"/>
    </source>
</evidence>
<dbReference type="OrthoDB" id="3422701at2"/>
<dbReference type="Proteomes" id="UP000522688">
    <property type="component" value="Unassembled WGS sequence"/>
</dbReference>
<comment type="caution">
    <text evidence="3">The sequence shown here is derived from an EMBL/GenBank/DDBJ whole genome shotgun (WGS) entry which is preliminary data.</text>
</comment>
<organism evidence="3 5">
    <name type="scientific">Frigoribacterium faeni</name>
    <dbReference type="NCBI Taxonomy" id="145483"/>
    <lineage>
        <taxon>Bacteria</taxon>
        <taxon>Bacillati</taxon>
        <taxon>Actinomycetota</taxon>
        <taxon>Actinomycetes</taxon>
        <taxon>Micrococcales</taxon>
        <taxon>Microbacteriaceae</taxon>
        <taxon>Frigoribacterium</taxon>
    </lineage>
</organism>
<dbReference type="Proteomes" id="UP000321154">
    <property type="component" value="Unassembled WGS sequence"/>
</dbReference>
<feature type="domain" description="ER-bound oxygenase mpaB/mpaB'/Rubber oxygenase catalytic" evidence="1">
    <location>
        <begin position="19"/>
        <end position="242"/>
    </location>
</feature>
<name>A0A7W3JGZ5_9MICO</name>
<dbReference type="EMBL" id="BJUV01000046">
    <property type="protein sequence ID" value="GEK84615.1"/>
    <property type="molecule type" value="Genomic_DNA"/>
</dbReference>
<sequence length="276" mass="30528">MRFPWSLRGADVEHIGDMAAESALLAGGGRAILLQLADPGVGHGVARHSDFALRPLSRLHGTMTYLYAIVFGSPEERVFVRRSVGRAHRPVHDDGTTDGVPYDAFDPDLQLWVAATLYDSAMTIFERVYGPLDDDAAETVYQEYAVVGTALQMPRERWPADRAAFRAYWDASIDALSVDDVTRGVASRLLHPVAGPRWLRGVMPLARLVTSGSLPPAVREQFALPWGVREQRRYDRVMGVASAVLPHLPRRVRQVLCDGYLRRLRASMRRAAGSAA</sequence>
<evidence type="ECO:0000313" key="4">
    <source>
        <dbReference type="Proteomes" id="UP000321154"/>
    </source>
</evidence>
<reference evidence="2 4" key="1">
    <citation type="submission" date="2019-07" db="EMBL/GenBank/DDBJ databases">
        <title>Whole genome shotgun sequence of Frigoribacterium faeni NBRC 103066.</title>
        <authorList>
            <person name="Hosoyama A."/>
            <person name="Uohara A."/>
            <person name="Ohji S."/>
            <person name="Ichikawa N."/>
        </authorList>
    </citation>
    <scope>NUCLEOTIDE SEQUENCE [LARGE SCALE GENOMIC DNA]</scope>
    <source>
        <strain evidence="2 4">NBRC 103066</strain>
    </source>
</reference>
<evidence type="ECO:0000313" key="2">
    <source>
        <dbReference type="EMBL" id="GEK84615.1"/>
    </source>
</evidence>
<dbReference type="AlphaFoldDB" id="A0A7W3JGZ5"/>
<protein>
    <submittedName>
        <fullName evidence="3">Uncharacterized protein (DUF2236 family)</fullName>
    </submittedName>
</protein>
<dbReference type="PANTHER" id="PTHR36151:SF3">
    <property type="entry name" value="ER-BOUND OXYGENASE MPAB_MPAB'_RUBBER OXYGENASE CATALYTIC DOMAIN-CONTAINING PROTEIN"/>
    <property type="match status" value="1"/>
</dbReference>
<evidence type="ECO:0000259" key="1">
    <source>
        <dbReference type="Pfam" id="PF09995"/>
    </source>
</evidence>